<comment type="caution">
    <text evidence="1">The sequence shown here is derived from an EMBL/GenBank/DDBJ whole genome shotgun (WGS) entry which is preliminary data.</text>
</comment>
<evidence type="ECO:0000313" key="1">
    <source>
        <dbReference type="EMBL" id="CAH3152217.1"/>
    </source>
</evidence>
<organism evidence="1 2">
    <name type="scientific">Porites lobata</name>
    <dbReference type="NCBI Taxonomy" id="104759"/>
    <lineage>
        <taxon>Eukaryota</taxon>
        <taxon>Metazoa</taxon>
        <taxon>Cnidaria</taxon>
        <taxon>Anthozoa</taxon>
        <taxon>Hexacorallia</taxon>
        <taxon>Scleractinia</taxon>
        <taxon>Fungiina</taxon>
        <taxon>Poritidae</taxon>
        <taxon>Porites</taxon>
    </lineage>
</organism>
<evidence type="ECO:0000313" key="2">
    <source>
        <dbReference type="Proteomes" id="UP001159405"/>
    </source>
</evidence>
<gene>
    <name evidence="1" type="ORF">PLOB_00048936</name>
</gene>
<keyword evidence="2" id="KW-1185">Reference proteome</keyword>
<name>A0ABN8PXA1_9CNID</name>
<protein>
    <submittedName>
        <fullName evidence="1">Uncharacterized protein</fullName>
    </submittedName>
</protein>
<dbReference type="Proteomes" id="UP001159405">
    <property type="component" value="Unassembled WGS sequence"/>
</dbReference>
<sequence length="356" mass="40188">MAVRVTQRPNRLASFFTAARQLVSEVQSYFSSDEDGNLDRLELLEGRLQEACETLYVVIQRSEDLSSQNPNNLEMAQFNTDMNGLCRHLNLLRSHFGAQAAEERERDKELYSCPTENSGSAGRPRYLISAPQLQFLRDLHFSWTKIAKILRVSRKTINRRRQELGMSQELSWSSISDNDLKQIMCDIQTLTPGIGQTRMLGALRSRGLKIQRWRVRQCLREIDPVGTVLRWRQTVAIMSTCLLYILCTKKESTGLFKNLLLTGTITALSTENNLSPLQLWSQDVLQQSSSCSPAVHGILTDDNAIDVDDMLSFAENDEAAVVVPETLLGLSDEDIHLLRATLSRYGNDGISAYLQT</sequence>
<accession>A0ABN8PXA1</accession>
<dbReference type="PANTHER" id="PTHR46791:SF4">
    <property type="match status" value="1"/>
</dbReference>
<feature type="non-terminal residue" evidence="1">
    <location>
        <position position="356"/>
    </location>
</feature>
<dbReference type="EMBL" id="CALNXK010000093">
    <property type="protein sequence ID" value="CAH3152217.1"/>
    <property type="molecule type" value="Genomic_DNA"/>
</dbReference>
<dbReference type="PANTHER" id="PTHR46791">
    <property type="entry name" value="EXPRESSED PROTEIN"/>
    <property type="match status" value="1"/>
</dbReference>
<proteinExistence type="predicted"/>
<reference evidence="1 2" key="1">
    <citation type="submission" date="2022-05" db="EMBL/GenBank/DDBJ databases">
        <authorList>
            <consortium name="Genoscope - CEA"/>
            <person name="William W."/>
        </authorList>
    </citation>
    <scope>NUCLEOTIDE SEQUENCE [LARGE SCALE GENOMIC DNA]</scope>
</reference>